<dbReference type="AlphaFoldDB" id="A0A158NWH0"/>
<protein>
    <submittedName>
        <fullName evidence="2">Uncharacterized protein</fullName>
    </submittedName>
</protein>
<evidence type="ECO:0000256" key="1">
    <source>
        <dbReference type="SAM" id="MobiDB-lite"/>
    </source>
</evidence>
<proteinExistence type="predicted"/>
<dbReference type="Proteomes" id="UP000005205">
    <property type="component" value="Unassembled WGS sequence"/>
</dbReference>
<sequence length="98" mass="11272">MDLKQDQNQSVPSTVMPMSYEEMICQLNEAQMELKIRYEQASKLAIDCAKLQLEYLKLYKPQLLQILEELRDISVSADSVNPPNDGNGIESRDNQSFF</sequence>
<feature type="region of interest" description="Disordered" evidence="1">
    <location>
        <begin position="76"/>
        <end position="98"/>
    </location>
</feature>
<evidence type="ECO:0000313" key="2">
    <source>
        <dbReference type="EnsemblMetazoa" id="XP_012061878.1"/>
    </source>
</evidence>
<reference evidence="3" key="1">
    <citation type="journal article" date="2011" name="PLoS Genet.">
        <title>The genome sequence of the leaf-cutter ant Atta cephalotes reveals insights into its obligate symbiotic lifestyle.</title>
        <authorList>
            <person name="Suen G."/>
            <person name="Teiling C."/>
            <person name="Li L."/>
            <person name="Holt C."/>
            <person name="Abouheif E."/>
            <person name="Bornberg-Bauer E."/>
            <person name="Bouffard P."/>
            <person name="Caldera E.J."/>
            <person name="Cash E."/>
            <person name="Cavanaugh A."/>
            <person name="Denas O."/>
            <person name="Elhaik E."/>
            <person name="Fave M.J."/>
            <person name="Gadau J."/>
            <person name="Gibson J.D."/>
            <person name="Graur D."/>
            <person name="Grubbs K.J."/>
            <person name="Hagen D.E."/>
            <person name="Harkins T.T."/>
            <person name="Helmkampf M."/>
            <person name="Hu H."/>
            <person name="Johnson B.R."/>
            <person name="Kim J."/>
            <person name="Marsh S.E."/>
            <person name="Moeller J.A."/>
            <person name="Munoz-Torres M.C."/>
            <person name="Murphy M.C."/>
            <person name="Naughton M.C."/>
            <person name="Nigam S."/>
            <person name="Overson R."/>
            <person name="Rajakumar R."/>
            <person name="Reese J.T."/>
            <person name="Scott J.J."/>
            <person name="Smith C.R."/>
            <person name="Tao S."/>
            <person name="Tsutsui N.D."/>
            <person name="Viljakainen L."/>
            <person name="Wissler L."/>
            <person name="Yandell M.D."/>
            <person name="Zimmer F."/>
            <person name="Taylor J."/>
            <person name="Slater S.C."/>
            <person name="Clifton S.W."/>
            <person name="Warren W.C."/>
            <person name="Elsik C.G."/>
            <person name="Smith C.D."/>
            <person name="Weinstock G.M."/>
            <person name="Gerardo N.M."/>
            <person name="Currie C.R."/>
        </authorList>
    </citation>
    <scope>NUCLEOTIDE SEQUENCE [LARGE SCALE GENOMIC DNA]</scope>
</reference>
<evidence type="ECO:0000313" key="3">
    <source>
        <dbReference type="Proteomes" id="UP000005205"/>
    </source>
</evidence>
<name>A0A158NWH0_ATTCE</name>
<dbReference type="KEGG" id="acep:105625147"/>
<accession>A0A158NWH0</accession>
<dbReference type="EMBL" id="ADTU01027977">
    <property type="status" value="NOT_ANNOTATED_CDS"/>
    <property type="molecule type" value="Genomic_DNA"/>
</dbReference>
<dbReference type="InParanoid" id="A0A158NWH0"/>
<dbReference type="OrthoDB" id="7695893at2759"/>
<organism evidence="2 3">
    <name type="scientific">Atta cephalotes</name>
    <name type="common">Leafcutter ant</name>
    <dbReference type="NCBI Taxonomy" id="12957"/>
    <lineage>
        <taxon>Eukaryota</taxon>
        <taxon>Metazoa</taxon>
        <taxon>Ecdysozoa</taxon>
        <taxon>Arthropoda</taxon>
        <taxon>Hexapoda</taxon>
        <taxon>Insecta</taxon>
        <taxon>Pterygota</taxon>
        <taxon>Neoptera</taxon>
        <taxon>Endopterygota</taxon>
        <taxon>Hymenoptera</taxon>
        <taxon>Apocrita</taxon>
        <taxon>Aculeata</taxon>
        <taxon>Formicoidea</taxon>
        <taxon>Formicidae</taxon>
        <taxon>Myrmicinae</taxon>
        <taxon>Atta</taxon>
    </lineage>
</organism>
<dbReference type="EnsemblMetazoa" id="XM_012206488.1">
    <property type="protein sequence ID" value="XP_012061878.1"/>
    <property type="gene ID" value="LOC105625147"/>
</dbReference>
<gene>
    <name evidence="2" type="primary">105625147</name>
</gene>
<keyword evidence="3" id="KW-1185">Reference proteome</keyword>
<reference evidence="2" key="2">
    <citation type="submission" date="2016-04" db="UniProtKB">
        <authorList>
            <consortium name="EnsemblMetazoa"/>
        </authorList>
    </citation>
    <scope>IDENTIFICATION</scope>
</reference>